<reference evidence="2" key="1">
    <citation type="journal article" date="2014" name="Front. Microbiol.">
        <title>High frequency of phylogenetically diverse reductive dehalogenase-homologous genes in deep subseafloor sedimentary metagenomes.</title>
        <authorList>
            <person name="Kawai M."/>
            <person name="Futagami T."/>
            <person name="Toyoda A."/>
            <person name="Takaki Y."/>
            <person name="Nishi S."/>
            <person name="Hori S."/>
            <person name="Arai W."/>
            <person name="Tsubouchi T."/>
            <person name="Morono Y."/>
            <person name="Uchiyama I."/>
            <person name="Ito T."/>
            <person name="Fujiyama A."/>
            <person name="Inagaki F."/>
            <person name="Takami H."/>
        </authorList>
    </citation>
    <scope>NUCLEOTIDE SEQUENCE</scope>
    <source>
        <strain evidence="2">Expedition CK06-06</strain>
    </source>
</reference>
<comment type="caution">
    <text evidence="2">The sequence shown here is derived from an EMBL/GenBank/DDBJ whole genome shotgun (WGS) entry which is preliminary data.</text>
</comment>
<dbReference type="EMBL" id="BARS01029186">
    <property type="protein sequence ID" value="GAG01699.1"/>
    <property type="molecule type" value="Genomic_DNA"/>
</dbReference>
<evidence type="ECO:0008006" key="3">
    <source>
        <dbReference type="Google" id="ProtNLM"/>
    </source>
</evidence>
<keyword evidence="1" id="KW-0812">Transmembrane</keyword>
<organism evidence="2">
    <name type="scientific">marine sediment metagenome</name>
    <dbReference type="NCBI Taxonomy" id="412755"/>
    <lineage>
        <taxon>unclassified sequences</taxon>
        <taxon>metagenomes</taxon>
        <taxon>ecological metagenomes</taxon>
    </lineage>
</organism>
<accession>X0U7D7</accession>
<proteinExistence type="predicted"/>
<evidence type="ECO:0000313" key="2">
    <source>
        <dbReference type="EMBL" id="GAG01699.1"/>
    </source>
</evidence>
<feature type="non-terminal residue" evidence="2">
    <location>
        <position position="242"/>
    </location>
</feature>
<feature type="transmembrane region" description="Helical" evidence="1">
    <location>
        <begin position="7"/>
        <end position="31"/>
    </location>
</feature>
<protein>
    <recommendedName>
        <fullName evidence="3">S26 family signal peptidase</fullName>
    </recommendedName>
</protein>
<sequence>MSKKSEAMALVQDVVVALIVVAIVLGSLYIYGGRWPPMVVVESESMQHDDELSYIGVIDTGDLTLVRTLDNAGAPVTWVEGRDTDYRRYDEFGDVIIYHKNGQTQTTPIIHRAIVRIEYNETPGVDGGFDVPTLDIWGETDEIEIEDFNSYHNGRRETITLVIDVKVILNNFKENGDADPHGGIITKGDHNREVDQYSLPAWTGPGAAPEGVSQKVEPVEEDWIVGVARGEIPWFGLIKLWA</sequence>
<gene>
    <name evidence="2" type="ORF">S01H1_45644</name>
</gene>
<name>X0U7D7_9ZZZZ</name>
<dbReference type="AlphaFoldDB" id="X0U7D7"/>
<keyword evidence="1" id="KW-0472">Membrane</keyword>
<evidence type="ECO:0000256" key="1">
    <source>
        <dbReference type="SAM" id="Phobius"/>
    </source>
</evidence>
<keyword evidence="1" id="KW-1133">Transmembrane helix</keyword>